<dbReference type="InterPro" id="IPR010920">
    <property type="entry name" value="LSM_dom_sf"/>
</dbReference>
<evidence type="ECO:0000259" key="26">
    <source>
        <dbReference type="PROSITE" id="PS52002"/>
    </source>
</evidence>
<dbReference type="InterPro" id="IPR000719">
    <property type="entry name" value="Prot_kinase_dom"/>
</dbReference>
<evidence type="ECO:0000256" key="18">
    <source>
        <dbReference type="PIRSR" id="PIRSR600239-51"/>
    </source>
</evidence>
<dbReference type="InterPro" id="IPR036305">
    <property type="entry name" value="RGS_sf"/>
</dbReference>
<dbReference type="InterPro" id="IPR016137">
    <property type="entry name" value="RGS"/>
</dbReference>
<dbReference type="GO" id="GO:0050254">
    <property type="term" value="F:rhodopsin kinase activity"/>
    <property type="evidence" value="ECO:0007669"/>
    <property type="project" value="UniProtKB-ARBA"/>
</dbReference>
<dbReference type="SMART" id="SM00220">
    <property type="entry name" value="S_TKc"/>
    <property type="match status" value="1"/>
</dbReference>
<dbReference type="InterPro" id="IPR008271">
    <property type="entry name" value="Ser/Thr_kinase_AS"/>
</dbReference>
<feature type="compositionally biased region" description="Low complexity" evidence="22">
    <location>
        <begin position="690"/>
        <end position="713"/>
    </location>
</feature>
<evidence type="ECO:0000256" key="17">
    <source>
        <dbReference type="ARBA" id="ARBA00062159"/>
    </source>
</evidence>
<evidence type="ECO:0000259" key="24">
    <source>
        <dbReference type="PROSITE" id="PS50132"/>
    </source>
</evidence>
<evidence type="ECO:0000256" key="13">
    <source>
        <dbReference type="ARBA" id="ARBA00022884"/>
    </source>
</evidence>
<dbReference type="Pfam" id="PF00615">
    <property type="entry name" value="RGS"/>
    <property type="match status" value="1"/>
</dbReference>
<evidence type="ECO:0000256" key="8">
    <source>
        <dbReference type="ARBA" id="ARBA00022664"/>
    </source>
</evidence>
<feature type="domain" description="Protein kinase" evidence="23">
    <location>
        <begin position="314"/>
        <end position="576"/>
    </location>
</feature>
<keyword evidence="28" id="KW-1185">Reference proteome</keyword>
<feature type="region of interest" description="Disordered" evidence="22">
    <location>
        <begin position="660"/>
        <end position="713"/>
    </location>
</feature>
<evidence type="ECO:0000256" key="15">
    <source>
        <dbReference type="ARBA" id="ARBA00023274"/>
    </source>
</evidence>
<evidence type="ECO:0000256" key="11">
    <source>
        <dbReference type="ARBA" id="ARBA00022777"/>
    </source>
</evidence>
<dbReference type="SUPFAM" id="SSF50182">
    <property type="entry name" value="Sm-like ribonucleoproteins"/>
    <property type="match status" value="1"/>
</dbReference>
<dbReference type="InterPro" id="IPR000239">
    <property type="entry name" value="GPCR_kinase"/>
</dbReference>
<dbReference type="GO" id="GO:0009966">
    <property type="term" value="P:regulation of signal transduction"/>
    <property type="evidence" value="ECO:0007669"/>
    <property type="project" value="TreeGrafter"/>
</dbReference>
<evidence type="ECO:0000256" key="2">
    <source>
        <dbReference type="ARBA" id="ARBA00004201"/>
    </source>
</evidence>
<evidence type="ECO:0000256" key="4">
    <source>
        <dbReference type="ARBA" id="ARBA00009793"/>
    </source>
</evidence>
<evidence type="ECO:0000256" key="7">
    <source>
        <dbReference type="ARBA" id="ARBA00022553"/>
    </source>
</evidence>
<proteinExistence type="inferred from homology"/>
<dbReference type="GO" id="GO:0003723">
    <property type="term" value="F:RNA binding"/>
    <property type="evidence" value="ECO:0007669"/>
    <property type="project" value="UniProtKB-KW"/>
</dbReference>
<evidence type="ECO:0000256" key="9">
    <source>
        <dbReference type="ARBA" id="ARBA00022679"/>
    </source>
</evidence>
<evidence type="ECO:0000313" key="27">
    <source>
        <dbReference type="EMBL" id="CAL1616261.1"/>
    </source>
</evidence>
<comment type="subcellular location">
    <subcellularLocation>
        <location evidence="2">Cytoplasm</location>
        <location evidence="2">P-body</location>
    </subcellularLocation>
</comment>
<dbReference type="SMART" id="SM00651">
    <property type="entry name" value="Sm"/>
    <property type="match status" value="1"/>
</dbReference>
<keyword evidence="9 20" id="KW-0808">Transferase</keyword>
<evidence type="ECO:0000256" key="16">
    <source>
        <dbReference type="ARBA" id="ARBA00056858"/>
    </source>
</evidence>
<dbReference type="PROSITE" id="PS52002">
    <property type="entry name" value="SM"/>
    <property type="match status" value="1"/>
</dbReference>
<dbReference type="EC" id="2.7.11.-" evidence="20"/>
<evidence type="ECO:0000256" key="10">
    <source>
        <dbReference type="ARBA" id="ARBA00022741"/>
    </source>
</evidence>
<dbReference type="PROSITE" id="PS00107">
    <property type="entry name" value="PROTEIN_KINASE_ATP"/>
    <property type="match status" value="1"/>
</dbReference>
<evidence type="ECO:0000256" key="21">
    <source>
        <dbReference type="SAM" id="Coils"/>
    </source>
</evidence>
<feature type="binding site" evidence="19">
    <location>
        <position position="352"/>
    </location>
    <ligand>
        <name>ATP</name>
        <dbReference type="ChEBI" id="CHEBI:30616"/>
    </ligand>
</feature>
<evidence type="ECO:0000256" key="22">
    <source>
        <dbReference type="SAM" id="MobiDB-lite"/>
    </source>
</evidence>
<name>A0AAV2MTC5_KNICA</name>
<dbReference type="InterPro" id="IPR047575">
    <property type="entry name" value="Sm"/>
</dbReference>
<evidence type="ECO:0000256" key="20">
    <source>
        <dbReference type="RuleBase" id="RU000308"/>
    </source>
</evidence>
<dbReference type="Gene3D" id="1.10.167.10">
    <property type="entry name" value="Regulator of G-protein Signalling 4, domain 2"/>
    <property type="match status" value="1"/>
</dbReference>
<keyword evidence="8" id="KW-0507">mRNA processing</keyword>
<feature type="domain" description="AGC-kinase C-terminal" evidence="25">
    <location>
        <begin position="577"/>
        <end position="642"/>
    </location>
</feature>
<evidence type="ECO:0000256" key="6">
    <source>
        <dbReference type="ARBA" id="ARBA00022527"/>
    </source>
</evidence>
<dbReference type="SMART" id="SM00133">
    <property type="entry name" value="S_TK_X"/>
    <property type="match status" value="1"/>
</dbReference>
<comment type="similarity">
    <text evidence="3">Belongs to the snRNP Sm proteins family.</text>
</comment>
<dbReference type="PANTHER" id="PTHR24355">
    <property type="entry name" value="G PROTEIN-COUPLED RECEPTOR KINASE/RIBOSOMAL PROTEIN S6 KINASE"/>
    <property type="match status" value="1"/>
</dbReference>
<protein>
    <recommendedName>
        <fullName evidence="20">G protein-coupled receptor kinase</fullName>
        <ecNumber evidence="20">2.7.11.-</ecNumber>
    </recommendedName>
</protein>
<evidence type="ECO:0000256" key="5">
    <source>
        <dbReference type="ARBA" id="ARBA00022490"/>
    </source>
</evidence>
<evidence type="ECO:0000256" key="3">
    <source>
        <dbReference type="ARBA" id="ARBA00006850"/>
    </source>
</evidence>
<keyword evidence="7" id="KW-0597">Phosphoprotein</keyword>
<dbReference type="EMBL" id="OZ035831">
    <property type="protein sequence ID" value="CAL1616261.1"/>
    <property type="molecule type" value="Genomic_DNA"/>
</dbReference>
<organism evidence="27 28">
    <name type="scientific">Knipowitschia caucasica</name>
    <name type="common">Caucasian dwarf goby</name>
    <name type="synonym">Pomatoschistus caucasicus</name>
    <dbReference type="NCBI Taxonomy" id="637954"/>
    <lineage>
        <taxon>Eukaryota</taxon>
        <taxon>Metazoa</taxon>
        <taxon>Chordata</taxon>
        <taxon>Craniata</taxon>
        <taxon>Vertebrata</taxon>
        <taxon>Euteleostomi</taxon>
        <taxon>Actinopterygii</taxon>
        <taxon>Neopterygii</taxon>
        <taxon>Teleostei</taxon>
        <taxon>Neoteleostei</taxon>
        <taxon>Acanthomorphata</taxon>
        <taxon>Gobiaria</taxon>
        <taxon>Gobiiformes</taxon>
        <taxon>Gobioidei</taxon>
        <taxon>Gobiidae</taxon>
        <taxon>Gobiinae</taxon>
        <taxon>Knipowitschia</taxon>
    </lineage>
</organism>
<evidence type="ECO:0000313" key="28">
    <source>
        <dbReference type="Proteomes" id="UP001497482"/>
    </source>
</evidence>
<keyword evidence="21" id="KW-0175">Coiled coil</keyword>
<feature type="compositionally biased region" description="Basic and acidic residues" evidence="22">
    <location>
        <begin position="673"/>
        <end position="682"/>
    </location>
</feature>
<dbReference type="FunFam" id="1.10.167.10:FF:000009">
    <property type="entry name" value="G protein-coupled receptor kinase"/>
    <property type="match status" value="1"/>
</dbReference>
<dbReference type="SUPFAM" id="SSF48097">
    <property type="entry name" value="Regulator of G-protein signaling, RGS"/>
    <property type="match status" value="1"/>
</dbReference>
<dbReference type="AlphaFoldDB" id="A0AAV2MTC5"/>
<keyword evidence="14" id="KW-0508">mRNA splicing</keyword>
<dbReference type="GO" id="GO:1990904">
    <property type="term" value="C:ribonucleoprotein complex"/>
    <property type="evidence" value="ECO:0007669"/>
    <property type="project" value="UniProtKB-KW"/>
</dbReference>
<comment type="catalytic activity">
    <reaction evidence="1">
        <text>[G-protein-coupled receptor] + ATP = [G-protein-coupled receptor]-phosphate + ADP + H(+)</text>
        <dbReference type="Rhea" id="RHEA:12008"/>
        <dbReference type="Rhea" id="RHEA-COMP:11260"/>
        <dbReference type="Rhea" id="RHEA-COMP:11261"/>
        <dbReference type="ChEBI" id="CHEBI:15378"/>
        <dbReference type="ChEBI" id="CHEBI:30616"/>
        <dbReference type="ChEBI" id="CHEBI:43176"/>
        <dbReference type="ChEBI" id="CHEBI:68546"/>
        <dbReference type="ChEBI" id="CHEBI:456216"/>
        <dbReference type="EC" id="2.7.11.16"/>
    </reaction>
</comment>
<dbReference type="InterPro" id="IPR001163">
    <property type="entry name" value="Sm_dom_euk/arc"/>
</dbReference>
<feature type="domain" description="Sm" evidence="26">
    <location>
        <begin position="5"/>
        <end position="80"/>
    </location>
</feature>
<dbReference type="Pfam" id="PF01423">
    <property type="entry name" value="LSM"/>
    <property type="match status" value="1"/>
</dbReference>
<dbReference type="InterPro" id="IPR017441">
    <property type="entry name" value="Protein_kinase_ATP_BS"/>
</dbReference>
<dbReference type="InterPro" id="IPR034104">
    <property type="entry name" value="Lsm1"/>
</dbReference>
<feature type="active site" description="Proton acceptor" evidence="18">
    <location>
        <position position="439"/>
    </location>
</feature>
<dbReference type="PROSITE" id="PS50011">
    <property type="entry name" value="PROTEIN_KINASE_DOM"/>
    <property type="match status" value="1"/>
</dbReference>
<evidence type="ECO:0000256" key="1">
    <source>
        <dbReference type="ARBA" id="ARBA00001256"/>
    </source>
</evidence>
<keyword evidence="11 20" id="KW-0418">Kinase</keyword>
<accession>A0AAV2MTC5</accession>
<dbReference type="FunFam" id="1.10.510.10:FF:000074">
    <property type="entry name" value="G protein-coupled receptor kinase"/>
    <property type="match status" value="1"/>
</dbReference>
<dbReference type="PRINTS" id="PR00717">
    <property type="entry name" value="GPCRKINASE"/>
</dbReference>
<comment type="subunit">
    <text evidence="17">Interacts with SLBP; interaction with SLBP occurs when histone mRNA is being rapidly degraded during the S phase. LSm subunits form a heteromer with a donut shape.</text>
</comment>
<dbReference type="GO" id="GO:0008380">
    <property type="term" value="P:RNA splicing"/>
    <property type="evidence" value="ECO:0007669"/>
    <property type="project" value="UniProtKB-KW"/>
</dbReference>
<dbReference type="FunFam" id="2.30.30.100:FF:000021">
    <property type="entry name" value="U6 snRNA-associated Sm-like protein LSm1"/>
    <property type="match status" value="1"/>
</dbReference>
<comment type="function">
    <text evidence="16">Plays a role in the degradation of histone mRNAs, the only eukaryotic mRNAs that are not polyadenylated. Probably also part of an LSm subunits-containing complex involved in the general process of mRNA degradation.</text>
</comment>
<evidence type="ECO:0000256" key="19">
    <source>
        <dbReference type="PROSITE-ProRule" id="PRU10141"/>
    </source>
</evidence>
<keyword evidence="15" id="KW-0687">Ribonucleoprotein</keyword>
<dbReference type="CDD" id="cd05605">
    <property type="entry name" value="STKc_GRK4_like"/>
    <property type="match status" value="1"/>
</dbReference>
<dbReference type="GO" id="GO:0005524">
    <property type="term" value="F:ATP binding"/>
    <property type="evidence" value="ECO:0007669"/>
    <property type="project" value="UniProtKB-UniRule"/>
</dbReference>
<dbReference type="GO" id="GO:0000932">
    <property type="term" value="C:P-body"/>
    <property type="evidence" value="ECO:0007669"/>
    <property type="project" value="UniProtKB-SubCell"/>
</dbReference>
<keyword evidence="13" id="KW-0694">RNA-binding</keyword>
<keyword evidence="10 19" id="KW-0547">Nucleotide-binding</keyword>
<dbReference type="SUPFAM" id="SSF56112">
    <property type="entry name" value="Protein kinase-like (PK-like)"/>
    <property type="match status" value="1"/>
</dbReference>
<evidence type="ECO:0000256" key="14">
    <source>
        <dbReference type="ARBA" id="ARBA00023187"/>
    </source>
</evidence>
<dbReference type="SMART" id="SM00315">
    <property type="entry name" value="RGS"/>
    <property type="match status" value="1"/>
</dbReference>
<dbReference type="PROSITE" id="PS00108">
    <property type="entry name" value="PROTEIN_KINASE_ST"/>
    <property type="match status" value="1"/>
</dbReference>
<dbReference type="Gene3D" id="1.10.510.10">
    <property type="entry name" value="Transferase(Phosphotransferase) domain 1"/>
    <property type="match status" value="1"/>
</dbReference>
<reference evidence="27 28" key="1">
    <citation type="submission" date="2024-04" db="EMBL/GenBank/DDBJ databases">
        <authorList>
            <person name="Waldvogel A.-M."/>
            <person name="Schoenle A."/>
        </authorList>
    </citation>
    <scope>NUCLEOTIDE SEQUENCE [LARGE SCALE GENOMIC DNA]</scope>
</reference>
<evidence type="ECO:0000256" key="12">
    <source>
        <dbReference type="ARBA" id="ARBA00022840"/>
    </source>
</evidence>
<comment type="similarity">
    <text evidence="4 20">Belongs to the protein kinase superfamily. AGC Ser/Thr protein kinase family. GPRK subfamily.</text>
</comment>
<dbReference type="InterPro" id="IPR000961">
    <property type="entry name" value="AGC-kinase_C"/>
</dbReference>
<dbReference type="CDD" id="cd01728">
    <property type="entry name" value="LSm1"/>
    <property type="match status" value="1"/>
</dbReference>
<dbReference type="GO" id="GO:0007165">
    <property type="term" value="P:signal transduction"/>
    <property type="evidence" value="ECO:0007669"/>
    <property type="project" value="InterPro"/>
</dbReference>
<dbReference type="Gene3D" id="3.30.200.20">
    <property type="entry name" value="Phosphorylase Kinase, domain 1"/>
    <property type="match status" value="1"/>
</dbReference>
<keyword evidence="6 20" id="KW-0723">Serine/threonine-protein kinase</keyword>
<dbReference type="InterPro" id="IPR044926">
    <property type="entry name" value="RGS_subdomain_2"/>
</dbReference>
<keyword evidence="5" id="KW-0963">Cytoplasm</keyword>
<dbReference type="PANTHER" id="PTHR24355:SF26">
    <property type="entry name" value="G PROTEIN-COUPLED RECEPTOR KINASE"/>
    <property type="match status" value="1"/>
</dbReference>
<evidence type="ECO:0000259" key="25">
    <source>
        <dbReference type="PROSITE" id="PS51285"/>
    </source>
</evidence>
<feature type="domain" description="RGS" evidence="24">
    <location>
        <begin position="188"/>
        <end position="299"/>
    </location>
</feature>
<keyword evidence="12 19" id="KW-0067">ATP-binding</keyword>
<dbReference type="PROSITE" id="PS51285">
    <property type="entry name" value="AGC_KINASE_CTER"/>
    <property type="match status" value="1"/>
</dbReference>
<dbReference type="GO" id="GO:0006397">
    <property type="term" value="P:mRNA processing"/>
    <property type="evidence" value="ECO:0007669"/>
    <property type="project" value="UniProtKB-KW"/>
</dbReference>
<dbReference type="Gene3D" id="2.30.30.100">
    <property type="match status" value="1"/>
</dbReference>
<sequence>MNYVPGTASLIDDIDKKHLVLLRDGRTLIGYLRSIDQFANLVFHQTVERIHVGKKFGDIPRGIFIVRGENVVLLGEIDVDKPCDTVLQQVPIEEILEEQRLQQQTKHETEKVKMQTPHLHQTKNPGAFLMELENIVANTVLLKAREGGGGKRKGRSKKWKEILRFPHISQCVELGKTIERDYVNTCERQPIGRLLFRLYCETRAVLQRCIQLLDAMEDYEVTPDEKRKCRGDQIIKTFLTKDASQHVDIVEGFADQCRENLHTSPCKEIFSNCRKAVHDYLSSAPFSDYQNSMYFDRFLQWKMLERQPITKDTFRQYRVLGKGGFGEVCACQVRATGKMYACKKLEKKRIKKRKGESMALNEKLILEKVNSRFVVSLAYAYETKDALCLVLTIMNGGDLKFHIYNMGTPGFEKDRVQFYAAQISCGLEHLHRESIVYRDLKPENILLDDNGHIRISDLGLAIKVPEGELIRGRVGTVGYMAPEVINNAKYAMSPDWWGLGCLIYEMTVGRSPFRARKERVKREEVERRVQEEEEEYNEKFTEDSKAICRMLLTKDPKQRLGCQADKAAGVKAHIFFKNINFKRLEAGIVDPPFVPDPRAVYCKDVLDIEQFSTVKGVNLDQTDNDFYSKFATGCVSIPWQNEMIETECFRDLNVFGPQGTRPPDLDWNQPPEPPKRSLLDRIFRRHHPEVSISNSRVQSSSVNSVDSMSNSAP</sequence>
<dbReference type="InterPro" id="IPR011009">
    <property type="entry name" value="Kinase-like_dom_sf"/>
</dbReference>
<dbReference type="PROSITE" id="PS50132">
    <property type="entry name" value="RGS"/>
    <property type="match status" value="1"/>
</dbReference>
<dbReference type="Pfam" id="PF00069">
    <property type="entry name" value="Pkinase"/>
    <property type="match status" value="1"/>
</dbReference>
<feature type="coiled-coil region" evidence="21">
    <location>
        <begin position="515"/>
        <end position="542"/>
    </location>
</feature>
<dbReference type="GO" id="GO:0000956">
    <property type="term" value="P:nuclear-transcribed mRNA catabolic process"/>
    <property type="evidence" value="ECO:0007669"/>
    <property type="project" value="InterPro"/>
</dbReference>
<gene>
    <name evidence="27" type="ORF">KC01_LOCUS42061</name>
</gene>
<evidence type="ECO:0000259" key="23">
    <source>
        <dbReference type="PROSITE" id="PS50011"/>
    </source>
</evidence>
<dbReference type="Proteomes" id="UP001497482">
    <property type="component" value="Chromosome 9"/>
</dbReference>